<dbReference type="AlphaFoldDB" id="A0A7J9NNA4"/>
<evidence type="ECO:0000313" key="2">
    <source>
        <dbReference type="EMBL" id="MBA2846626.1"/>
    </source>
</evidence>
<gene>
    <name evidence="2" type="ORF">HNP88_000810</name>
</gene>
<feature type="compositionally biased region" description="Basic and acidic residues" evidence="1">
    <location>
        <begin position="291"/>
        <end position="309"/>
    </location>
</feature>
<dbReference type="Proteomes" id="UP000571854">
    <property type="component" value="Unassembled WGS sequence"/>
</dbReference>
<evidence type="ECO:0000313" key="3">
    <source>
        <dbReference type="Proteomes" id="UP000571854"/>
    </source>
</evidence>
<dbReference type="RefSeq" id="WP_181492055.1">
    <property type="nucleotide sequence ID" value="NZ_JACDUJ010000001.1"/>
</dbReference>
<reference evidence="2 3" key="1">
    <citation type="submission" date="2020-07" db="EMBL/GenBank/DDBJ databases">
        <title>Genomic Encyclopedia of Type Strains, Phase IV (KMG-V): Genome sequencing to study the core and pangenomes of soil and plant-associated prokaryotes.</title>
        <authorList>
            <person name="Whitman W."/>
        </authorList>
    </citation>
    <scope>NUCLEOTIDE SEQUENCE [LARGE SCALE GENOMIC DNA]</scope>
    <source>
        <strain evidence="2 3">A5</strain>
    </source>
</reference>
<dbReference type="EMBL" id="JACDUJ010000001">
    <property type="protein sequence ID" value="MBA2846626.1"/>
    <property type="molecule type" value="Genomic_DNA"/>
</dbReference>
<sequence length="309" mass="35594">MVNAKFIALRYLIIPTKQTPVEKYLEDIEKPDEYYPETPEGKRKLFEDTFLKEVLEYKRYKSEYAILGVYPITKDRYIGKLAKKMKRNEDIRKGDDTIKQELEIHPPCEFICDLKTQVFGLRKRSIVFDSEKAVSELLSEMASSRTLSYGYVVKFEPIPDKQAFWKVINGAKHIHSVKFTLNAPNLLGSDEECKDSLRNLKSRFNITAVDVKLENNEGSLKISEKEPVITHYVNYTEFGQGNWTVETDKNKFISSSDKIFTVTEDAKNFGDVANGIVDKMNENANKTPENNGDKNEPETIHPEDQETLL</sequence>
<comment type="caution">
    <text evidence="2">The sequence shown here is derived from an EMBL/GenBank/DDBJ whole genome shotgun (WGS) entry which is preliminary data.</text>
</comment>
<protein>
    <submittedName>
        <fullName evidence="2">Uncharacterized protein</fullName>
    </submittedName>
</protein>
<accession>A0A7J9NNA4</accession>
<organism evidence="2 3">
    <name type="scientific">Methanococcus maripaludis</name>
    <name type="common">Methanococcus deltae</name>
    <dbReference type="NCBI Taxonomy" id="39152"/>
    <lineage>
        <taxon>Archaea</taxon>
        <taxon>Methanobacteriati</taxon>
        <taxon>Methanobacteriota</taxon>
        <taxon>Methanomada group</taxon>
        <taxon>Methanococci</taxon>
        <taxon>Methanococcales</taxon>
        <taxon>Methanococcaceae</taxon>
        <taxon>Methanococcus</taxon>
    </lineage>
</organism>
<evidence type="ECO:0000256" key="1">
    <source>
        <dbReference type="SAM" id="MobiDB-lite"/>
    </source>
</evidence>
<name>A0A7J9NNA4_METMI</name>
<feature type="region of interest" description="Disordered" evidence="1">
    <location>
        <begin position="281"/>
        <end position="309"/>
    </location>
</feature>
<proteinExistence type="predicted"/>